<dbReference type="RefSeq" id="WP_092471135.1">
    <property type="nucleotide sequence ID" value="NZ_FOOX01000006.1"/>
</dbReference>
<accession>A0A1I2SWI1</accession>
<keyword evidence="1" id="KW-0472">Membrane</keyword>
<dbReference type="Proteomes" id="UP000199337">
    <property type="component" value="Unassembled WGS sequence"/>
</dbReference>
<dbReference type="PANTHER" id="PTHR43543">
    <property type="entry name" value="MALONIC SEMIALDEHYDE REDUCTASE RUTE-RELATED"/>
    <property type="match status" value="1"/>
</dbReference>
<evidence type="ECO:0000256" key="1">
    <source>
        <dbReference type="SAM" id="Phobius"/>
    </source>
</evidence>
<dbReference type="SUPFAM" id="SSF55469">
    <property type="entry name" value="FMN-dependent nitroreductase-like"/>
    <property type="match status" value="1"/>
</dbReference>
<evidence type="ECO:0008006" key="4">
    <source>
        <dbReference type="Google" id="ProtNLM"/>
    </source>
</evidence>
<protein>
    <recommendedName>
        <fullName evidence="4">Nitroreductase family protein</fullName>
    </recommendedName>
</protein>
<dbReference type="OrthoDB" id="5149792at2"/>
<dbReference type="InterPro" id="IPR050461">
    <property type="entry name" value="Nitroreductase_HadB/RutE"/>
</dbReference>
<keyword evidence="1" id="KW-0812">Transmembrane</keyword>
<keyword evidence="3" id="KW-1185">Reference proteome</keyword>
<evidence type="ECO:0000313" key="3">
    <source>
        <dbReference type="Proteomes" id="UP000199337"/>
    </source>
</evidence>
<dbReference type="AlphaFoldDB" id="A0A1I2SWI1"/>
<proteinExistence type="predicted"/>
<dbReference type="PANTHER" id="PTHR43543:SF1">
    <property type="entry name" value="MALONIC SEMIALDEHYDE REDUCTASE RUTE-RELATED"/>
    <property type="match status" value="1"/>
</dbReference>
<dbReference type="NCBIfam" id="NF047509">
    <property type="entry name" value="Rv3131_FMN_oxido"/>
    <property type="match status" value="1"/>
</dbReference>
<dbReference type="EMBL" id="FOOX01000006">
    <property type="protein sequence ID" value="SFG55297.1"/>
    <property type="molecule type" value="Genomic_DNA"/>
</dbReference>
<dbReference type="STRING" id="341036.SAMN05660649_01963"/>
<reference evidence="3" key="1">
    <citation type="submission" date="2016-10" db="EMBL/GenBank/DDBJ databases">
        <authorList>
            <person name="Varghese N."/>
            <person name="Submissions S."/>
        </authorList>
    </citation>
    <scope>NUCLEOTIDE SEQUENCE [LARGE SCALE GENOMIC DNA]</scope>
    <source>
        <strain evidence="3">DSM 17038</strain>
    </source>
</reference>
<sequence length="399" mass="45127">MSKRVVKNTMIIILSCIGALLIIAFASLCIISGILEPPKYLEPWQKTYSQKFADPRMRLVAHGLLAANGHNMQPWKIRLDKNDNKVFYLYADSDRLTKEVDPYARQMMVTQGTFLEYIIIAGAELGYKTTVELFPEGNYNEQKLSESMKTNPVAKVTFEETEPKSSSLYDYMFWPDTNRAAYQSTMLTSEQIKQLATTNADINMSIKIFQDQENVDKLGSYAIKSAAIEAGVNRVMRESQTIFRANEYQKNKYRYGFSVEGQGTSGFMRHLAQGLVTLFPAMNSGKAASDLFIQSTRTSVDNTPVYTMIITDDNSRSSQVKSGMLYSRLLLTAHSLGLVMQPLSQVLEEYPEMKEPYSSIHRDYASTGGTIQMLVRLGKPTKEVPQSMRRDVMDLLVEE</sequence>
<keyword evidence="1" id="KW-1133">Transmembrane helix</keyword>
<dbReference type="InterPro" id="IPR000415">
    <property type="entry name" value="Nitroreductase-like"/>
</dbReference>
<organism evidence="2 3">
    <name type="scientific">Desulfotruncus arcticus DSM 17038</name>
    <dbReference type="NCBI Taxonomy" id="1121424"/>
    <lineage>
        <taxon>Bacteria</taxon>
        <taxon>Bacillati</taxon>
        <taxon>Bacillota</taxon>
        <taxon>Clostridia</taxon>
        <taxon>Eubacteriales</taxon>
        <taxon>Desulfallaceae</taxon>
        <taxon>Desulfotruncus</taxon>
    </lineage>
</organism>
<dbReference type="GO" id="GO:0016491">
    <property type="term" value="F:oxidoreductase activity"/>
    <property type="evidence" value="ECO:0007669"/>
    <property type="project" value="InterPro"/>
</dbReference>
<dbReference type="Gene3D" id="3.40.109.10">
    <property type="entry name" value="NADH Oxidase"/>
    <property type="match status" value="1"/>
</dbReference>
<name>A0A1I2SWI1_9FIRM</name>
<evidence type="ECO:0000313" key="2">
    <source>
        <dbReference type="EMBL" id="SFG55297.1"/>
    </source>
</evidence>
<feature type="transmembrane region" description="Helical" evidence="1">
    <location>
        <begin position="12"/>
        <end position="35"/>
    </location>
</feature>
<gene>
    <name evidence="2" type="ORF">SAMN05660649_01963</name>
</gene>